<organism evidence="1 2">
    <name type="scientific">Caballeronia udeis</name>
    <dbReference type="NCBI Taxonomy" id="1232866"/>
    <lineage>
        <taxon>Bacteria</taxon>
        <taxon>Pseudomonadati</taxon>
        <taxon>Pseudomonadota</taxon>
        <taxon>Betaproteobacteria</taxon>
        <taxon>Burkholderiales</taxon>
        <taxon>Burkholderiaceae</taxon>
        <taxon>Caballeronia</taxon>
    </lineage>
</organism>
<protein>
    <submittedName>
        <fullName evidence="1">Uncharacterized protein</fullName>
    </submittedName>
</protein>
<dbReference type="AlphaFoldDB" id="A0A158GUT1"/>
<evidence type="ECO:0000313" key="1">
    <source>
        <dbReference type="EMBL" id="SAL35250.1"/>
    </source>
</evidence>
<proteinExistence type="predicted"/>
<dbReference type="RefSeq" id="WP_156528865.1">
    <property type="nucleotide sequence ID" value="NZ_FCOK02000019.1"/>
</dbReference>
<sequence>MSIAAPGDGVMGVHSASLRTPVKTAGFPENQTTFAAARSYQQWKFTYAP</sequence>
<dbReference type="Proteomes" id="UP000054683">
    <property type="component" value="Unassembled WGS sequence"/>
</dbReference>
<reference evidence="1 2" key="1">
    <citation type="submission" date="2016-01" db="EMBL/GenBank/DDBJ databases">
        <authorList>
            <person name="Oliw E.H."/>
        </authorList>
    </citation>
    <scope>NUCLEOTIDE SEQUENCE [LARGE SCALE GENOMIC DNA]</scope>
    <source>
        <strain evidence="1">LMG 27134</strain>
    </source>
</reference>
<dbReference type="OrthoDB" id="5608857at2"/>
<gene>
    <name evidence="1" type="ORF">AWB69_03295</name>
</gene>
<accession>A0A158GUT1</accession>
<name>A0A158GUT1_9BURK</name>
<dbReference type="EMBL" id="FCOK02000019">
    <property type="protein sequence ID" value="SAL35250.1"/>
    <property type="molecule type" value="Genomic_DNA"/>
</dbReference>
<evidence type="ECO:0000313" key="2">
    <source>
        <dbReference type="Proteomes" id="UP000054683"/>
    </source>
</evidence>